<proteinExistence type="predicted"/>
<dbReference type="WBParaSite" id="JU765_v2.g6031.t1">
    <property type="protein sequence ID" value="JU765_v2.g6031.t1"/>
    <property type="gene ID" value="JU765_v2.g6031"/>
</dbReference>
<name>A0AC34REV3_9BILA</name>
<evidence type="ECO:0000313" key="2">
    <source>
        <dbReference type="WBParaSite" id="JU765_v2.g6031.t1"/>
    </source>
</evidence>
<evidence type="ECO:0000313" key="1">
    <source>
        <dbReference type="Proteomes" id="UP000887576"/>
    </source>
</evidence>
<organism evidence="1 2">
    <name type="scientific">Panagrolaimus sp. JU765</name>
    <dbReference type="NCBI Taxonomy" id="591449"/>
    <lineage>
        <taxon>Eukaryota</taxon>
        <taxon>Metazoa</taxon>
        <taxon>Ecdysozoa</taxon>
        <taxon>Nematoda</taxon>
        <taxon>Chromadorea</taxon>
        <taxon>Rhabditida</taxon>
        <taxon>Tylenchina</taxon>
        <taxon>Panagrolaimomorpha</taxon>
        <taxon>Panagrolaimoidea</taxon>
        <taxon>Panagrolaimidae</taxon>
        <taxon>Panagrolaimus</taxon>
    </lineage>
</organism>
<sequence length="490" mass="55588">MAVDFGQFHEALQCPKCPDLFVESLWSLIAHVNSSHSELCTTFLNFKTLQGFKKIVPKSKVCVIRPAFKDDGSRNDFLNFGPDGSFVSTESSPNLNLSTSLDSELTEASQNAVTAFSQALAMISDESNPTDKLLDDSEDGSSPGLTNGGNKRVKRQLPYSRNTKKQVCTTCGEIFDNRCLLTLHMMDHKRKTHPFQCPITGCFQCYDSRSKFKSHLTRVHRELTADQLETLVFAFEERKVKKLLTKDEILAVKTSEVVERLIEALPTASAAFEETQRKISLYLASNLILGLVRVHHYQVDCFVTSIERALERIDEPVPEAEIVRHDEGYNLDLSPLPPFSPLHELEPDILPPLEELDNLAVEEPMIEDRELDNLAVEEPMVEDRGPIEDVAEGQQIQEEGMDVQVEGQVAPAPKERRRRRKRRYSDESEESDRAPRQRRTRRKRAGARNFTARHEDITMPADQPAQLLDELERDLAGDDLVPLEYVDYSF</sequence>
<protein>
    <submittedName>
        <fullName evidence="2">C2H2-type domain-containing protein</fullName>
    </submittedName>
</protein>
<dbReference type="Proteomes" id="UP000887576">
    <property type="component" value="Unplaced"/>
</dbReference>
<reference evidence="2" key="1">
    <citation type="submission" date="2022-11" db="UniProtKB">
        <authorList>
            <consortium name="WormBaseParasite"/>
        </authorList>
    </citation>
    <scope>IDENTIFICATION</scope>
</reference>
<accession>A0AC34REV3</accession>